<dbReference type="AlphaFoldDB" id="A0A9W4X941"/>
<feature type="compositionally biased region" description="Low complexity" evidence="2">
    <location>
        <begin position="285"/>
        <end position="306"/>
    </location>
</feature>
<feature type="compositionally biased region" description="Polar residues" evidence="2">
    <location>
        <begin position="370"/>
        <end position="391"/>
    </location>
</feature>
<proteinExistence type="predicted"/>
<evidence type="ECO:0000256" key="2">
    <source>
        <dbReference type="SAM" id="MobiDB-lite"/>
    </source>
</evidence>
<feature type="compositionally biased region" description="Low complexity" evidence="2">
    <location>
        <begin position="75"/>
        <end position="88"/>
    </location>
</feature>
<dbReference type="EMBL" id="CANTUO010000001">
    <property type="protein sequence ID" value="CAI5756737.1"/>
    <property type="molecule type" value="Genomic_DNA"/>
</dbReference>
<organism evidence="3 4">
    <name type="scientific">Candida verbasci</name>
    <dbReference type="NCBI Taxonomy" id="1227364"/>
    <lineage>
        <taxon>Eukaryota</taxon>
        <taxon>Fungi</taxon>
        <taxon>Dikarya</taxon>
        <taxon>Ascomycota</taxon>
        <taxon>Saccharomycotina</taxon>
        <taxon>Pichiomycetes</taxon>
        <taxon>Debaryomycetaceae</taxon>
        <taxon>Candida/Lodderomyces clade</taxon>
        <taxon>Candida</taxon>
    </lineage>
</organism>
<feature type="coiled-coil region" evidence="1">
    <location>
        <begin position="322"/>
        <end position="349"/>
    </location>
</feature>
<feature type="compositionally biased region" description="Polar residues" evidence="2">
    <location>
        <begin position="271"/>
        <end position="284"/>
    </location>
</feature>
<feature type="coiled-coil region" evidence="1">
    <location>
        <begin position="120"/>
        <end position="165"/>
    </location>
</feature>
<keyword evidence="4" id="KW-1185">Reference proteome</keyword>
<evidence type="ECO:0000313" key="3">
    <source>
        <dbReference type="EMBL" id="CAI5756737.1"/>
    </source>
</evidence>
<feature type="compositionally biased region" description="Basic and acidic residues" evidence="2">
    <location>
        <begin position="1"/>
        <end position="14"/>
    </location>
</feature>
<feature type="compositionally biased region" description="Polar residues" evidence="2">
    <location>
        <begin position="307"/>
        <end position="318"/>
    </location>
</feature>
<feature type="region of interest" description="Disordered" evidence="2">
    <location>
        <begin position="367"/>
        <end position="391"/>
    </location>
</feature>
<protein>
    <submittedName>
        <fullName evidence="3">Uncharacterized protein</fullName>
    </submittedName>
</protein>
<evidence type="ECO:0000256" key="1">
    <source>
        <dbReference type="SAM" id="Coils"/>
    </source>
</evidence>
<accession>A0A9W4X941</accession>
<gene>
    <name evidence="3" type="ORF">CANVERA_P1255</name>
</gene>
<feature type="region of interest" description="Disordered" evidence="2">
    <location>
        <begin position="1"/>
        <end position="88"/>
    </location>
</feature>
<evidence type="ECO:0000313" key="4">
    <source>
        <dbReference type="Proteomes" id="UP001152885"/>
    </source>
</evidence>
<feature type="region of interest" description="Disordered" evidence="2">
    <location>
        <begin position="271"/>
        <end position="318"/>
    </location>
</feature>
<name>A0A9W4X941_9ASCO</name>
<comment type="caution">
    <text evidence="3">The sequence shown here is derived from an EMBL/GenBank/DDBJ whole genome shotgun (WGS) entry which is preliminary data.</text>
</comment>
<reference evidence="3" key="1">
    <citation type="submission" date="2022-12" db="EMBL/GenBank/DDBJ databases">
        <authorList>
            <person name="Brejova B."/>
        </authorList>
    </citation>
    <scope>NUCLEOTIDE SEQUENCE</scope>
</reference>
<dbReference type="Proteomes" id="UP001152885">
    <property type="component" value="Unassembled WGS sequence"/>
</dbReference>
<keyword evidence="1" id="KW-0175">Coiled coil</keyword>
<feature type="compositionally biased region" description="Polar residues" evidence="2">
    <location>
        <begin position="43"/>
        <end position="57"/>
    </location>
</feature>
<sequence length="438" mass="50772">MNRGDTENIFREMNMEYPTTPKDSVYKSTSSTPYNLDDESINLKLNNNHTRKSSSNDYLEYEEDREDTISPIKNKYTSPKKPISSPSKNYKYQVQELRSSPIKKNVKIDQPQIPKLDSRYVNLSSKYESLKNKYDALNDQNLNLMEKIQELENNLKSQKQKHIKEVRGLIKKHEDEKKLIQGKLLKYYTLHERCQTEHGKFKEIPKEKVKDGSLSEELVNLMRQYIDRKKEKQEPVKEETVDKEISQDYDLSKQADKFIKLCIQKLEDNVIPTTNNSPIREQSIQRPSSAPPQTSSSGSSTIPQLQPITTTSEESDNPFITRQQLEEFKQELKEMKQSKSKKEDKLKHEYVSKEDFAKLKEELLNKDQPIAQSTTTSEAIKSSPNTFKQQSPNEDICITCKMKIKPKKTSPKKSMDPSMCLNCLITKDYTLSSSTGEV</sequence>